<sequence>MYGMGGDFLTSYYLQRKTKPFFRGRPLLDPAQFGELLSITHPPPTTNGSALEYGRDGIPSSPRMFITRVLLQEGIFLDYLTGEHGLSERLRMLDQPTINDVPHQHRCLFPEAGLSSNFPPACLVHGREDSAVLVDESRALRDRLHDLNVPCRLFEVEGAEHSFDYQDGHEELLEQVFQVLREWIA</sequence>
<gene>
    <name evidence="1" type="ORF">RSOLAG1IB_02239</name>
</gene>
<protein>
    <recommendedName>
        <fullName evidence="3">Peptidase S9 prolyl oligopeptidase catalytic domain-containing protein</fullName>
    </recommendedName>
</protein>
<dbReference type="OrthoDB" id="19653at2759"/>
<evidence type="ECO:0000313" key="1">
    <source>
        <dbReference type="EMBL" id="CEL57498.1"/>
    </source>
</evidence>
<dbReference type="SUPFAM" id="SSF53474">
    <property type="entry name" value="alpha/beta-Hydrolases"/>
    <property type="match status" value="1"/>
</dbReference>
<dbReference type="Proteomes" id="UP000059188">
    <property type="component" value="Unassembled WGS sequence"/>
</dbReference>
<dbReference type="AlphaFoldDB" id="A0A0B7FMP5"/>
<reference evidence="1 2" key="1">
    <citation type="submission" date="2014-11" db="EMBL/GenBank/DDBJ databases">
        <authorList>
            <person name="Wibberg Daniel"/>
        </authorList>
    </citation>
    <scope>NUCLEOTIDE SEQUENCE [LARGE SCALE GENOMIC DNA]</scope>
    <source>
        <strain evidence="1">Rhizoctonia solani AG1-IB 7/3/14</strain>
    </source>
</reference>
<dbReference type="STRING" id="1108050.A0A0B7FMP5"/>
<dbReference type="Gene3D" id="3.40.50.1820">
    <property type="entry name" value="alpha/beta hydrolase"/>
    <property type="match status" value="1"/>
</dbReference>
<organism evidence="1 2">
    <name type="scientific">Thanatephorus cucumeris (strain AG1-IB / isolate 7/3/14)</name>
    <name type="common">Lettuce bottom rot fungus</name>
    <name type="synonym">Rhizoctonia solani</name>
    <dbReference type="NCBI Taxonomy" id="1108050"/>
    <lineage>
        <taxon>Eukaryota</taxon>
        <taxon>Fungi</taxon>
        <taxon>Dikarya</taxon>
        <taxon>Basidiomycota</taxon>
        <taxon>Agaricomycotina</taxon>
        <taxon>Agaricomycetes</taxon>
        <taxon>Cantharellales</taxon>
        <taxon>Ceratobasidiaceae</taxon>
        <taxon>Rhizoctonia</taxon>
        <taxon>Rhizoctonia solani AG-1</taxon>
    </lineage>
</organism>
<dbReference type="InterPro" id="IPR029058">
    <property type="entry name" value="AB_hydrolase_fold"/>
</dbReference>
<accession>A0A0B7FMP5</accession>
<name>A0A0B7FMP5_THACB</name>
<proteinExistence type="predicted"/>
<evidence type="ECO:0008006" key="3">
    <source>
        <dbReference type="Google" id="ProtNLM"/>
    </source>
</evidence>
<dbReference type="EMBL" id="LN679102">
    <property type="protein sequence ID" value="CEL57498.1"/>
    <property type="molecule type" value="Genomic_DNA"/>
</dbReference>
<evidence type="ECO:0000313" key="2">
    <source>
        <dbReference type="Proteomes" id="UP000059188"/>
    </source>
</evidence>
<keyword evidence="2" id="KW-1185">Reference proteome</keyword>